<protein>
    <recommendedName>
        <fullName evidence="3">DUF4333 domain-containing protein</fullName>
    </recommendedName>
</protein>
<dbReference type="RefSeq" id="WP_123229328.1">
    <property type="nucleotide sequence ID" value="NZ_RJSE01000009.1"/>
</dbReference>
<keyword evidence="2" id="KW-1185">Reference proteome</keyword>
<dbReference type="PROSITE" id="PS51257">
    <property type="entry name" value="PROKAR_LIPOPROTEIN"/>
    <property type="match status" value="1"/>
</dbReference>
<evidence type="ECO:0000313" key="1">
    <source>
        <dbReference type="EMBL" id="RNL60576.1"/>
    </source>
</evidence>
<dbReference type="AlphaFoldDB" id="A0A3N0CBY4"/>
<evidence type="ECO:0000313" key="2">
    <source>
        <dbReference type="Proteomes" id="UP000267128"/>
    </source>
</evidence>
<name>A0A3N0CBY4_9ACTN</name>
<proteinExistence type="predicted"/>
<evidence type="ECO:0008006" key="3">
    <source>
        <dbReference type="Google" id="ProtNLM"/>
    </source>
</evidence>
<sequence length="215" mass="23143">MRPAALLALLLVTGCGSTTTSETPDIDSIAGSQVGAMAERQLETTHPGMAPGELTCPDLDFEVGSEVRCERVAELSGGRLIRVSGTVSVTSTEGGGRLHVKLDDEVAEFGITGDALEDDLRKRAAAKLKAEPDEVTCPYLTGEVGTKARCRVRLDDKVVVVVAVITGREPEENLTRYRFEWRADKARIQRSLAFVATGPSGVVDWHRDHRSRAAA</sequence>
<dbReference type="OrthoDB" id="3420984at2"/>
<accession>A0A3N0CBY4</accession>
<comment type="caution">
    <text evidence="1">The sequence shown here is derived from an EMBL/GenBank/DDBJ whole genome shotgun (WGS) entry which is preliminary data.</text>
</comment>
<organism evidence="1 2">
    <name type="scientific">Nocardioides marmoriginsengisoli</name>
    <dbReference type="NCBI Taxonomy" id="661483"/>
    <lineage>
        <taxon>Bacteria</taxon>
        <taxon>Bacillati</taxon>
        <taxon>Actinomycetota</taxon>
        <taxon>Actinomycetes</taxon>
        <taxon>Propionibacteriales</taxon>
        <taxon>Nocardioidaceae</taxon>
        <taxon>Nocardioides</taxon>
    </lineage>
</organism>
<gene>
    <name evidence="1" type="ORF">EFK50_19870</name>
</gene>
<dbReference type="Proteomes" id="UP000267128">
    <property type="component" value="Unassembled WGS sequence"/>
</dbReference>
<reference evidence="1 2" key="1">
    <citation type="submission" date="2018-11" db="EMBL/GenBank/DDBJ databases">
        <authorList>
            <person name="Li F."/>
        </authorList>
    </citation>
    <scope>NUCLEOTIDE SEQUENCE [LARGE SCALE GENOMIC DNA]</scope>
    <source>
        <strain evidence="1 2">Gsoil 097</strain>
    </source>
</reference>
<dbReference type="EMBL" id="RJSE01000009">
    <property type="protein sequence ID" value="RNL60576.1"/>
    <property type="molecule type" value="Genomic_DNA"/>
</dbReference>